<dbReference type="PANTHER" id="PTHR43313:SF1">
    <property type="entry name" value="3BETA-HYDROXYSTEROID DEHYDROGENASE DHS-16"/>
    <property type="match status" value="1"/>
</dbReference>
<dbReference type="PATRIC" id="fig|1293598.4.peg.49"/>
<dbReference type="InterPro" id="IPR036291">
    <property type="entry name" value="NAD(P)-bd_dom_sf"/>
</dbReference>
<gene>
    <name evidence="2" type="ORF">IV56_GL000049</name>
</gene>
<accession>A0A0R2MZK1</accession>
<evidence type="ECO:0000313" key="2">
    <source>
        <dbReference type="EMBL" id="KRO18897.1"/>
    </source>
</evidence>
<dbReference type="PRINTS" id="PR00081">
    <property type="entry name" value="GDHRDH"/>
</dbReference>
<dbReference type="Proteomes" id="UP000050969">
    <property type="component" value="Unassembled WGS sequence"/>
</dbReference>
<dbReference type="SUPFAM" id="SSF51735">
    <property type="entry name" value="NAD(P)-binding Rossmann-fold domains"/>
    <property type="match status" value="1"/>
</dbReference>
<dbReference type="STRING" id="1293598.IV56_GL000049"/>
<sequence length="279" mass="30107">MMTSTQTKQLVVVTGASSGIGKATAIKLATMGYHVIAGVLSMTEAEQLQGENIEPFVLDITDDQQIALLVQRIRQDPDHRLLQVLINNAGVELNAPFELLPLQEWRRQLDVNLFGQVALTQQLLPLLRESRGRIINITSVGGKVALPNYAAYAASKFAFEAASDALRREVARQGIDVVVIEPGGVQTEMAAYSGDLSLAFAEQMSSDQKALYGAMISKAVGSQTAFLKHALSASKAGATIAKIATKARVKARYSLGMDAKMTLPMAHLLPTRMMDLALR</sequence>
<dbReference type="PANTHER" id="PTHR43313">
    <property type="entry name" value="SHORT-CHAIN DEHYDROGENASE/REDUCTASE FAMILY 9C"/>
    <property type="match status" value="1"/>
</dbReference>
<dbReference type="InterPro" id="IPR002347">
    <property type="entry name" value="SDR_fam"/>
</dbReference>
<dbReference type="Pfam" id="PF00106">
    <property type="entry name" value="adh_short"/>
    <property type="match status" value="1"/>
</dbReference>
<keyword evidence="3" id="KW-1185">Reference proteome</keyword>
<evidence type="ECO:0000313" key="3">
    <source>
        <dbReference type="Proteomes" id="UP000050969"/>
    </source>
</evidence>
<comment type="caution">
    <text evidence="2">The sequence shown here is derived from an EMBL/GenBank/DDBJ whole genome shotgun (WGS) entry which is preliminary data.</text>
</comment>
<comment type="similarity">
    <text evidence="1">Belongs to the short-chain dehydrogenases/reductases (SDR) family.</text>
</comment>
<name>A0A0R2MZK1_9LACO</name>
<dbReference type="GO" id="GO:0016491">
    <property type="term" value="F:oxidoreductase activity"/>
    <property type="evidence" value="ECO:0007669"/>
    <property type="project" value="TreeGrafter"/>
</dbReference>
<organism evidence="2 3">
    <name type="scientific">Lacticaseibacillus saniviri JCM 17471 = DSM 24301</name>
    <dbReference type="NCBI Taxonomy" id="1293598"/>
    <lineage>
        <taxon>Bacteria</taxon>
        <taxon>Bacillati</taxon>
        <taxon>Bacillota</taxon>
        <taxon>Bacilli</taxon>
        <taxon>Lactobacillales</taxon>
        <taxon>Lactobacillaceae</taxon>
        <taxon>Lacticaseibacillus</taxon>
    </lineage>
</organism>
<reference evidence="2 3" key="1">
    <citation type="journal article" date="2015" name="Genome Announc.">
        <title>Expanding the biotechnology potential of lactobacilli through comparative genomics of 213 strains and associated genera.</title>
        <authorList>
            <person name="Sun Z."/>
            <person name="Harris H.M."/>
            <person name="McCann A."/>
            <person name="Guo C."/>
            <person name="Argimon S."/>
            <person name="Zhang W."/>
            <person name="Yang X."/>
            <person name="Jeffery I.B."/>
            <person name="Cooney J.C."/>
            <person name="Kagawa T.F."/>
            <person name="Liu W."/>
            <person name="Song Y."/>
            <person name="Salvetti E."/>
            <person name="Wrobel A."/>
            <person name="Rasinkangas P."/>
            <person name="Parkhill J."/>
            <person name="Rea M.C."/>
            <person name="O'Sullivan O."/>
            <person name="Ritari J."/>
            <person name="Douillard F.P."/>
            <person name="Paul Ross R."/>
            <person name="Yang R."/>
            <person name="Briner A.E."/>
            <person name="Felis G.E."/>
            <person name="de Vos W.M."/>
            <person name="Barrangou R."/>
            <person name="Klaenhammer T.R."/>
            <person name="Caufield P.W."/>
            <person name="Cui Y."/>
            <person name="Zhang H."/>
            <person name="O'Toole P.W."/>
        </authorList>
    </citation>
    <scope>NUCLEOTIDE SEQUENCE [LARGE SCALE GENOMIC DNA]</scope>
    <source>
        <strain evidence="2 3">DSM 24301</strain>
    </source>
</reference>
<proteinExistence type="inferred from homology"/>
<dbReference type="Gene3D" id="3.40.50.720">
    <property type="entry name" value="NAD(P)-binding Rossmann-like Domain"/>
    <property type="match status" value="1"/>
</dbReference>
<dbReference type="AlphaFoldDB" id="A0A0R2MZK1"/>
<dbReference type="PRINTS" id="PR00080">
    <property type="entry name" value="SDRFAMILY"/>
</dbReference>
<dbReference type="GO" id="GO:0008202">
    <property type="term" value="P:steroid metabolic process"/>
    <property type="evidence" value="ECO:0007669"/>
    <property type="project" value="TreeGrafter"/>
</dbReference>
<evidence type="ECO:0000256" key="1">
    <source>
        <dbReference type="RuleBase" id="RU000363"/>
    </source>
</evidence>
<dbReference type="CDD" id="cd05374">
    <property type="entry name" value="17beta-HSD-like_SDR_c"/>
    <property type="match status" value="1"/>
</dbReference>
<protein>
    <submittedName>
        <fullName evidence="2">Short chain dehydrogenase</fullName>
    </submittedName>
</protein>
<dbReference type="EMBL" id="JQCE01000001">
    <property type="protein sequence ID" value="KRO18897.1"/>
    <property type="molecule type" value="Genomic_DNA"/>
</dbReference>